<keyword evidence="3" id="KW-1185">Reference proteome</keyword>
<evidence type="ECO:0000313" key="2">
    <source>
        <dbReference type="EMBL" id="VBB04974.1"/>
    </source>
</evidence>
<evidence type="ECO:0000259" key="1">
    <source>
        <dbReference type="Pfam" id="PF21882"/>
    </source>
</evidence>
<feature type="domain" description="Putative tail fiber protein gp53-like C-terminal" evidence="1">
    <location>
        <begin position="142"/>
        <end position="233"/>
    </location>
</feature>
<dbReference type="AlphaFoldDB" id="A0A498R0F1"/>
<reference evidence="2 3" key="1">
    <citation type="submission" date="2018-06" db="EMBL/GenBank/DDBJ databases">
        <authorList>
            <person name="Strepis N."/>
        </authorList>
    </citation>
    <scope>NUCLEOTIDE SEQUENCE [LARGE SCALE GENOMIC DNA]</scope>
    <source>
        <strain evidence="2">LUCI</strain>
    </source>
</reference>
<dbReference type="EMBL" id="UPPP01000051">
    <property type="protein sequence ID" value="VBB04974.1"/>
    <property type="molecule type" value="Genomic_DNA"/>
</dbReference>
<proteinExistence type="predicted"/>
<sequence length="233" mass="23514">MAYDSTLPLDNTAGIRENFRALKEDKIVAAESANTADSATTAASCIGNSATATQLAKARTISLTGNATGNASFDGSADVSITVDVTSADTAAACSGNATTATKLETARTINGVSFDGTADITISTDEYDKAHLFSANGYQELGNGLILQWGSSNLPASGTTVAAKTVTFPIAFPNACLQAFATAAGAVNTASGYVPVMICGTLTATSASFGGDSNGTVKFTNTPGFNWLAIGY</sequence>
<accession>A0A498R0F1</accession>
<name>A0A498R0F1_9FIRM</name>
<dbReference type="RefSeq" id="WP_122625978.1">
    <property type="nucleotide sequence ID" value="NZ_UPPP01000051.1"/>
</dbReference>
<protein>
    <recommendedName>
        <fullName evidence="1">Putative tail fiber protein gp53-like C-terminal domain-containing protein</fullName>
    </recommendedName>
</protein>
<dbReference type="Proteomes" id="UP000277811">
    <property type="component" value="Unassembled WGS sequence"/>
</dbReference>
<organism evidence="2 3">
    <name type="scientific">Lucifera butyrica</name>
    <dbReference type="NCBI Taxonomy" id="1351585"/>
    <lineage>
        <taxon>Bacteria</taxon>
        <taxon>Bacillati</taxon>
        <taxon>Bacillota</taxon>
        <taxon>Negativicutes</taxon>
        <taxon>Veillonellales</taxon>
        <taxon>Veillonellaceae</taxon>
        <taxon>Lucifera</taxon>
    </lineage>
</organism>
<dbReference type="InterPro" id="IPR054075">
    <property type="entry name" value="Gp53-like_C"/>
</dbReference>
<gene>
    <name evidence="2" type="ORF">LUCI_0180</name>
</gene>
<evidence type="ECO:0000313" key="3">
    <source>
        <dbReference type="Proteomes" id="UP000277811"/>
    </source>
</evidence>
<dbReference type="Pfam" id="PF21882">
    <property type="entry name" value="Gp53-like_C"/>
    <property type="match status" value="1"/>
</dbReference>
<dbReference type="OrthoDB" id="344897at2"/>
<dbReference type="Gene3D" id="2.60.40.3940">
    <property type="match status" value="1"/>
</dbReference>